<sequence>MVKIIFLNRGCVTTASLRNCQVNTILAQKDRVIDFLKDKEDIKSSFAGGYGEEELISLEACKAHAERVQKEIEDAQQCDGCQGPM</sequence>
<evidence type="ECO:0000313" key="2">
    <source>
        <dbReference type="EMBL" id="MCW7528579.1"/>
    </source>
</evidence>
<dbReference type="AlphaFoldDB" id="A0AAW5V6L9"/>
<evidence type="ECO:0000313" key="4">
    <source>
        <dbReference type="Proteomes" id="UP001208912"/>
    </source>
</evidence>
<evidence type="ECO:0000313" key="3">
    <source>
        <dbReference type="Proteomes" id="UP001208540"/>
    </source>
</evidence>
<name>A0AAW5V6L9_9LEPT</name>
<gene>
    <name evidence="1" type="ORF">ND861_00015</name>
    <name evidence="2" type="ORF">ND862_00015</name>
</gene>
<evidence type="ECO:0008006" key="5">
    <source>
        <dbReference type="Google" id="ProtNLM"/>
    </source>
</evidence>
<dbReference type="RefSeq" id="WP_265350112.1">
    <property type="nucleotide sequence ID" value="NZ_JAMQPL010000001.1"/>
</dbReference>
<evidence type="ECO:0000313" key="1">
    <source>
        <dbReference type="EMBL" id="MCW7524712.1"/>
    </source>
</evidence>
<accession>A0AAW5V6L9</accession>
<keyword evidence="4" id="KW-1185">Reference proteome</keyword>
<protein>
    <recommendedName>
        <fullName evidence="5">Lipoprotein</fullName>
    </recommendedName>
</protein>
<dbReference type="EMBL" id="JAMQPM010000001">
    <property type="protein sequence ID" value="MCW7524712.1"/>
    <property type="molecule type" value="Genomic_DNA"/>
</dbReference>
<organism evidence="2 3">
    <name type="scientific">Leptospira soteropolitanensis</name>
    <dbReference type="NCBI Taxonomy" id="2950025"/>
    <lineage>
        <taxon>Bacteria</taxon>
        <taxon>Pseudomonadati</taxon>
        <taxon>Spirochaetota</taxon>
        <taxon>Spirochaetia</taxon>
        <taxon>Leptospirales</taxon>
        <taxon>Leptospiraceae</taxon>
        <taxon>Leptospira</taxon>
    </lineage>
</organism>
<proteinExistence type="predicted"/>
<dbReference type="EMBL" id="JAMQPL010000001">
    <property type="protein sequence ID" value="MCW7528579.1"/>
    <property type="molecule type" value="Genomic_DNA"/>
</dbReference>
<comment type="caution">
    <text evidence="2">The sequence shown here is derived from an EMBL/GenBank/DDBJ whole genome shotgun (WGS) entry which is preliminary data.</text>
</comment>
<reference evidence="2 4" key="1">
    <citation type="submission" date="2022-06" db="EMBL/GenBank/DDBJ databases">
        <title>Leptospira isolates from biofilms formed at urban environments.</title>
        <authorList>
            <person name="Ribeiro P.S."/>
            <person name="Sousa T."/>
            <person name="Carvalho N."/>
            <person name="Aburjaile F."/>
            <person name="Neves F."/>
            <person name="Oliveira D."/>
            <person name="Blanco L."/>
            <person name="Lima J."/>
            <person name="Costa F."/>
            <person name="Brenig B."/>
            <person name="Soares S."/>
            <person name="Ramos R."/>
            <person name="Goes-Neto A."/>
            <person name="Matiuzzi M."/>
            <person name="Azevedo V."/>
            <person name="Ristow P."/>
        </authorList>
    </citation>
    <scope>NUCLEOTIDE SEQUENCE</scope>
    <source>
        <strain evidence="1 4">VSF19</strain>
        <strain evidence="2">VSF20</strain>
    </source>
</reference>
<dbReference type="Proteomes" id="UP001208912">
    <property type="component" value="Unassembled WGS sequence"/>
</dbReference>
<dbReference type="Proteomes" id="UP001208540">
    <property type="component" value="Unassembled WGS sequence"/>
</dbReference>